<organism evidence="1 2">
    <name type="scientific">Nocardiopsis metallicus</name>
    <dbReference type="NCBI Taxonomy" id="179819"/>
    <lineage>
        <taxon>Bacteria</taxon>
        <taxon>Bacillati</taxon>
        <taxon>Actinomycetota</taxon>
        <taxon>Actinomycetes</taxon>
        <taxon>Streptosporangiales</taxon>
        <taxon>Nocardiopsidaceae</taxon>
        <taxon>Nocardiopsis</taxon>
    </lineage>
</organism>
<sequence length="119" mass="13076">MSCLVRGNKYSFVGQHDLTLGGQASDIFGFLAIFTDDSENQLVTFPQEAIDHQIDNRDLAPSRKIRAVIRASARGHGKPPGIQHCHHRVCAFSDFLSPSLVSYLPRSVAGPGHPHTRTQ</sequence>
<evidence type="ECO:0000313" key="2">
    <source>
        <dbReference type="Proteomes" id="UP000579647"/>
    </source>
</evidence>
<comment type="caution">
    <text evidence="1">The sequence shown here is derived from an EMBL/GenBank/DDBJ whole genome shotgun (WGS) entry which is preliminary data.</text>
</comment>
<dbReference type="Proteomes" id="UP000579647">
    <property type="component" value="Unassembled WGS sequence"/>
</dbReference>
<dbReference type="AlphaFoldDB" id="A0A840WGJ1"/>
<accession>A0A840WGJ1</accession>
<reference evidence="1 2" key="1">
    <citation type="submission" date="2020-08" db="EMBL/GenBank/DDBJ databases">
        <title>Sequencing the genomes of 1000 actinobacteria strains.</title>
        <authorList>
            <person name="Klenk H.-P."/>
        </authorList>
    </citation>
    <scope>NUCLEOTIDE SEQUENCE [LARGE SCALE GENOMIC DNA]</scope>
    <source>
        <strain evidence="1 2">DSM 44598</strain>
    </source>
</reference>
<protein>
    <submittedName>
        <fullName evidence="1">Uncharacterized protein</fullName>
    </submittedName>
</protein>
<keyword evidence="2" id="KW-1185">Reference proteome</keyword>
<name>A0A840WGJ1_9ACTN</name>
<gene>
    <name evidence="1" type="ORF">HNR07_001974</name>
</gene>
<evidence type="ECO:0000313" key="1">
    <source>
        <dbReference type="EMBL" id="MBB5490837.1"/>
    </source>
</evidence>
<dbReference type="EMBL" id="JACHDO010000001">
    <property type="protein sequence ID" value="MBB5490837.1"/>
    <property type="molecule type" value="Genomic_DNA"/>
</dbReference>
<proteinExistence type="predicted"/>